<dbReference type="InterPro" id="IPR019013">
    <property type="entry name" value="Vma21"/>
</dbReference>
<feature type="transmembrane region" description="Helical" evidence="6">
    <location>
        <begin position="47"/>
        <end position="68"/>
    </location>
</feature>
<comment type="caution">
    <text evidence="6">Lacks conserved residue(s) required for the propagation of feature annotation.</text>
</comment>
<dbReference type="Pfam" id="PF09446">
    <property type="entry name" value="VMA21"/>
    <property type="match status" value="1"/>
</dbReference>
<accession>A0A0F4Z668</accession>
<evidence type="ECO:0000256" key="4">
    <source>
        <dbReference type="ARBA" id="ARBA00023136"/>
    </source>
</evidence>
<evidence type="ECO:0000313" key="8">
    <source>
        <dbReference type="EMBL" id="KKA25591.1"/>
    </source>
</evidence>
<dbReference type="GO" id="GO:0005789">
    <property type="term" value="C:endoplasmic reticulum membrane"/>
    <property type="evidence" value="ECO:0007669"/>
    <property type="project" value="UniProtKB-SubCell"/>
</dbReference>
<organism evidence="8 9">
    <name type="scientific">Rasamsonia emersonii (strain ATCC 16479 / CBS 393.64 / IMI 116815)</name>
    <dbReference type="NCBI Taxonomy" id="1408163"/>
    <lineage>
        <taxon>Eukaryota</taxon>
        <taxon>Fungi</taxon>
        <taxon>Dikarya</taxon>
        <taxon>Ascomycota</taxon>
        <taxon>Pezizomycotina</taxon>
        <taxon>Eurotiomycetes</taxon>
        <taxon>Eurotiomycetidae</taxon>
        <taxon>Eurotiales</taxon>
        <taxon>Trichocomaceae</taxon>
        <taxon>Rasamsonia</taxon>
    </lineage>
</organism>
<keyword evidence="3 6" id="KW-1133">Transmembrane helix</keyword>
<dbReference type="PANTHER" id="PTHR31792">
    <property type="entry name" value="VACUOLAR ATPASE ASSEMBLY INTEGRAL MEMBRANE PROTEIN VMA21"/>
    <property type="match status" value="1"/>
</dbReference>
<protein>
    <submittedName>
        <fullName evidence="8">Uncharacterized protein</fullName>
    </submittedName>
</protein>
<dbReference type="GO" id="GO:0070072">
    <property type="term" value="P:vacuolar proton-transporting V-type ATPase complex assembly"/>
    <property type="evidence" value="ECO:0007669"/>
    <property type="project" value="UniProtKB-UniRule"/>
</dbReference>
<evidence type="ECO:0000256" key="3">
    <source>
        <dbReference type="ARBA" id="ARBA00022989"/>
    </source>
</evidence>
<proteinExistence type="inferred from homology"/>
<comment type="similarity">
    <text evidence="6">Belongs to the VMA21 family.</text>
</comment>
<dbReference type="PANTHER" id="PTHR31792:SF3">
    <property type="entry name" value="VACUOLAR ATPASE ASSEMBLY INTEGRAL MEMBRANE PROTEIN VMA21"/>
    <property type="match status" value="1"/>
</dbReference>
<dbReference type="OrthoDB" id="160405at2759"/>
<dbReference type="RefSeq" id="XP_013332203.1">
    <property type="nucleotide sequence ID" value="XM_013476749.1"/>
</dbReference>
<evidence type="ECO:0000256" key="2">
    <source>
        <dbReference type="ARBA" id="ARBA00022824"/>
    </source>
</evidence>
<dbReference type="GO" id="GO:0012507">
    <property type="term" value="C:ER to Golgi transport vesicle membrane"/>
    <property type="evidence" value="ECO:0007669"/>
    <property type="project" value="UniProtKB-SubCell"/>
</dbReference>
<dbReference type="GeneID" id="25312450"/>
<name>A0A0F4Z668_RASE3</name>
<gene>
    <name evidence="8" type="ORF">T310_0396</name>
</gene>
<feature type="compositionally biased region" description="Low complexity" evidence="7">
    <location>
        <begin position="8"/>
        <end position="18"/>
    </location>
</feature>
<dbReference type="GO" id="GO:0033116">
    <property type="term" value="C:endoplasmic reticulum-Golgi intermediate compartment membrane"/>
    <property type="evidence" value="ECO:0007669"/>
    <property type="project" value="UniProtKB-SubCell"/>
</dbReference>
<dbReference type="STRING" id="1408163.A0A0F4Z668"/>
<evidence type="ECO:0000256" key="1">
    <source>
        <dbReference type="ARBA" id="ARBA00022692"/>
    </source>
</evidence>
<comment type="caution">
    <text evidence="8">The sequence shown here is derived from an EMBL/GenBank/DDBJ whole genome shotgun (WGS) entry which is preliminary data.</text>
</comment>
<feature type="transmembrane region" description="Helical" evidence="6">
    <location>
        <begin position="80"/>
        <end position="101"/>
    </location>
</feature>
<comment type="function">
    <text evidence="6">Required for the assembly of the V0 complex of the vacuolar ATPase (V-ATPase) in the endoplasmic reticulum.</text>
</comment>
<dbReference type="HAMAP" id="MF_03058">
    <property type="entry name" value="VMA21"/>
    <property type="match status" value="1"/>
</dbReference>
<feature type="region of interest" description="Disordered" evidence="7">
    <location>
        <begin position="1"/>
        <end position="39"/>
    </location>
</feature>
<keyword evidence="2 6" id="KW-0256">Endoplasmic reticulum</keyword>
<reference evidence="8 9" key="1">
    <citation type="submission" date="2015-04" db="EMBL/GenBank/DDBJ databases">
        <authorList>
            <person name="Heijne W.H."/>
            <person name="Fedorova N.D."/>
            <person name="Nierman W.C."/>
            <person name="Vollebregt A.W."/>
            <person name="Zhao Z."/>
            <person name="Wu L."/>
            <person name="Kumar M."/>
            <person name="Stam H."/>
            <person name="van den Berg M.A."/>
            <person name="Pel H.J."/>
        </authorList>
    </citation>
    <scope>NUCLEOTIDE SEQUENCE [LARGE SCALE GENOMIC DNA]</scope>
    <source>
        <strain evidence="8 9">CBS 393.64</strain>
    </source>
</reference>
<evidence type="ECO:0000256" key="6">
    <source>
        <dbReference type="HAMAP-Rule" id="MF_03058"/>
    </source>
</evidence>
<keyword evidence="4 6" id="KW-0472">Membrane</keyword>
<evidence type="ECO:0000313" key="9">
    <source>
        <dbReference type="Proteomes" id="UP000053958"/>
    </source>
</evidence>
<keyword evidence="1 6" id="KW-0812">Transmembrane</keyword>
<keyword evidence="5 6" id="KW-0968">Cytoplasmic vesicle</keyword>
<keyword evidence="9" id="KW-1185">Reference proteome</keyword>
<dbReference type="EMBL" id="LASV01000017">
    <property type="protein sequence ID" value="KKA25591.1"/>
    <property type="molecule type" value="Genomic_DNA"/>
</dbReference>
<evidence type="ECO:0000256" key="5">
    <source>
        <dbReference type="ARBA" id="ARBA00023329"/>
    </source>
</evidence>
<dbReference type="Proteomes" id="UP000053958">
    <property type="component" value="Unassembled WGS sequence"/>
</dbReference>
<comment type="subcellular location">
    <subcellularLocation>
        <location evidence="6">Endoplasmic reticulum membrane</location>
        <topology evidence="6">Multi-pass membrane protein</topology>
    </subcellularLocation>
    <subcellularLocation>
        <location evidence="6">Endoplasmic reticulum-Golgi intermediate compartment membrane</location>
        <topology evidence="6">Multi-pass membrane protein</topology>
    </subcellularLocation>
    <subcellularLocation>
        <location evidence="6">Cytoplasmic vesicle</location>
        <location evidence="6">COPII-coated vesicle membrane</location>
        <topology evidence="6">Multi-pass membrane protein</topology>
    </subcellularLocation>
</comment>
<dbReference type="AlphaFoldDB" id="A0A0F4Z668"/>
<evidence type="ECO:0000256" key="7">
    <source>
        <dbReference type="SAM" id="MobiDB-lite"/>
    </source>
</evidence>
<sequence length="117" mass="12479">MASRRPHQSQQISSSSSSTEKETSLAAGAAKTATKDSDVTPAVSTGVILKLLGFTVAMIVAPIGMYFLTIDTVFKGNSTFAGAGAALTANVVLIAYIVVAWREDQEEEQRRKEKKTQ</sequence>